<keyword evidence="4 6" id="KW-1133">Transmembrane helix</keyword>
<feature type="transmembrane region" description="Helical" evidence="6">
    <location>
        <begin position="152"/>
        <end position="174"/>
    </location>
</feature>
<feature type="transmembrane region" description="Helical" evidence="6">
    <location>
        <begin position="82"/>
        <end position="103"/>
    </location>
</feature>
<comment type="caution">
    <text evidence="8">The sequence shown here is derived from an EMBL/GenBank/DDBJ whole genome shotgun (WGS) entry which is preliminary data.</text>
</comment>
<protein>
    <submittedName>
        <fullName evidence="8">Cytochrome c biogenesis CcdA family protein</fullName>
    </submittedName>
</protein>
<keyword evidence="5 6" id="KW-0472">Membrane</keyword>
<name>A0ABP9RBU7_9PSEU</name>
<evidence type="ECO:0000256" key="5">
    <source>
        <dbReference type="ARBA" id="ARBA00023136"/>
    </source>
</evidence>
<dbReference type="Pfam" id="PF02683">
    <property type="entry name" value="DsbD_TM"/>
    <property type="match status" value="1"/>
</dbReference>
<comment type="similarity">
    <text evidence="2">Belongs to the DsbD family.</text>
</comment>
<dbReference type="EMBL" id="BAABJP010000062">
    <property type="protein sequence ID" value="GAA5174736.1"/>
    <property type="molecule type" value="Genomic_DNA"/>
</dbReference>
<evidence type="ECO:0000313" key="9">
    <source>
        <dbReference type="Proteomes" id="UP001428817"/>
    </source>
</evidence>
<evidence type="ECO:0000256" key="1">
    <source>
        <dbReference type="ARBA" id="ARBA00004141"/>
    </source>
</evidence>
<reference evidence="9" key="1">
    <citation type="journal article" date="2019" name="Int. J. Syst. Evol. Microbiol.">
        <title>The Global Catalogue of Microorganisms (GCM) 10K type strain sequencing project: providing services to taxonomists for standard genome sequencing and annotation.</title>
        <authorList>
            <consortium name="The Broad Institute Genomics Platform"/>
            <consortium name="The Broad Institute Genome Sequencing Center for Infectious Disease"/>
            <person name="Wu L."/>
            <person name="Ma J."/>
        </authorList>
    </citation>
    <scope>NUCLEOTIDE SEQUENCE [LARGE SCALE GENOMIC DNA]</scope>
    <source>
        <strain evidence="9">JCM 18303</strain>
    </source>
</reference>
<dbReference type="InterPro" id="IPR051790">
    <property type="entry name" value="Cytochrome_c-biogenesis_DsbD"/>
</dbReference>
<dbReference type="InterPro" id="IPR003834">
    <property type="entry name" value="Cyt_c_assmbl_TM_dom"/>
</dbReference>
<feature type="transmembrane region" description="Helical" evidence="6">
    <location>
        <begin position="195"/>
        <end position="218"/>
    </location>
</feature>
<gene>
    <name evidence="8" type="ORF">GCM10023321_79260</name>
</gene>
<dbReference type="PANTHER" id="PTHR31272:SF4">
    <property type="entry name" value="CYTOCHROME C-TYPE BIOGENESIS PROTEIN HI_1454-RELATED"/>
    <property type="match status" value="1"/>
</dbReference>
<evidence type="ECO:0000313" key="8">
    <source>
        <dbReference type="EMBL" id="GAA5174736.1"/>
    </source>
</evidence>
<organism evidence="8 9">
    <name type="scientific">Pseudonocardia eucalypti</name>
    <dbReference type="NCBI Taxonomy" id="648755"/>
    <lineage>
        <taxon>Bacteria</taxon>
        <taxon>Bacillati</taxon>
        <taxon>Actinomycetota</taxon>
        <taxon>Actinomycetes</taxon>
        <taxon>Pseudonocardiales</taxon>
        <taxon>Pseudonocardiaceae</taxon>
        <taxon>Pseudonocardia</taxon>
    </lineage>
</organism>
<dbReference type="PANTHER" id="PTHR31272">
    <property type="entry name" value="CYTOCHROME C-TYPE BIOGENESIS PROTEIN HI_1454-RELATED"/>
    <property type="match status" value="1"/>
</dbReference>
<proteinExistence type="inferred from homology"/>
<keyword evidence="3 6" id="KW-0812">Transmembrane</keyword>
<feature type="transmembrane region" description="Helical" evidence="6">
    <location>
        <begin position="46"/>
        <end position="70"/>
    </location>
</feature>
<sequence length="277" mass="28420">MTDVGYLAALLGGVLALLSPCSALLLPSFFAYAFAGGGRLVARTGVFYLGLAATLVPLGAGSGALSGLFATHRETLIRVAGWVIIIFGVAMILGRGFVFGPAVRLQQRFASRGGWLGVFGLGATYGLAGFCSGPILGAVLTIAAAGGQPARGAALLAVYALGMAAPLFLLAVVWERWRIGERGWLRGREIAVGPVRLHTTSLVSGLLFVAIGVLFLLFDGTGTLGEVLGLSLGADSELAAQRAVGGFGSRVPDLVVLGLAALSIIGVVAWRARRRTT</sequence>
<comment type="subcellular location">
    <subcellularLocation>
        <location evidence="1">Membrane</location>
        <topology evidence="1">Multi-pass membrane protein</topology>
    </subcellularLocation>
</comment>
<feature type="transmembrane region" description="Helical" evidence="6">
    <location>
        <begin position="115"/>
        <end position="146"/>
    </location>
</feature>
<keyword evidence="9" id="KW-1185">Reference proteome</keyword>
<accession>A0ABP9RBU7</accession>
<feature type="transmembrane region" description="Helical" evidence="6">
    <location>
        <begin position="6"/>
        <end position="34"/>
    </location>
</feature>
<evidence type="ECO:0000256" key="6">
    <source>
        <dbReference type="SAM" id="Phobius"/>
    </source>
</evidence>
<dbReference type="Proteomes" id="UP001428817">
    <property type="component" value="Unassembled WGS sequence"/>
</dbReference>
<evidence type="ECO:0000256" key="2">
    <source>
        <dbReference type="ARBA" id="ARBA00006143"/>
    </source>
</evidence>
<dbReference type="RefSeq" id="WP_185062168.1">
    <property type="nucleotide sequence ID" value="NZ_BAABJP010000062.1"/>
</dbReference>
<feature type="domain" description="Cytochrome C biogenesis protein transmembrane" evidence="7">
    <location>
        <begin position="8"/>
        <end position="177"/>
    </location>
</feature>
<evidence type="ECO:0000256" key="4">
    <source>
        <dbReference type="ARBA" id="ARBA00022989"/>
    </source>
</evidence>
<feature type="transmembrane region" description="Helical" evidence="6">
    <location>
        <begin position="254"/>
        <end position="272"/>
    </location>
</feature>
<evidence type="ECO:0000256" key="3">
    <source>
        <dbReference type="ARBA" id="ARBA00022692"/>
    </source>
</evidence>
<evidence type="ECO:0000259" key="7">
    <source>
        <dbReference type="Pfam" id="PF02683"/>
    </source>
</evidence>